<dbReference type="Pfam" id="PF11927">
    <property type="entry name" value="HODM_asu-like"/>
    <property type="match status" value="1"/>
</dbReference>
<evidence type="ECO:0000313" key="1">
    <source>
        <dbReference type="EMBL" id="GMG82271.1"/>
    </source>
</evidence>
<protein>
    <submittedName>
        <fullName evidence="1">DUF3445 domain-containing protein</fullName>
    </submittedName>
</protein>
<dbReference type="RefSeq" id="WP_285671032.1">
    <property type="nucleotide sequence ID" value="NZ_BSYI01000009.1"/>
</dbReference>
<proteinExistence type="predicted"/>
<sequence length="273" mass="29133">MSAAPPWVLDHAPYTPFMEPRTARPPGLMPLEGLPLAVRDADFAAQMAERERLLAERPDEVLACLPGAEAAAEELAALFAGTASGRAALAALGRSTAEDWCLLMPDAAAAEYRLVAAVLCFPSRWSLAEKIGRPLTAIHVPVPDYDGVMARRVNRVFEALRPGRGLWRVNWLVHDTAALHLPKGTAEKVAERPELSGPLYLRTERQTLTRLPQTGAVAFGIKTSVCPLEALRPAEAAALARELAALEPATIAYRAGADLQAAALARLSALVGA</sequence>
<accession>A0ABQ6LIL9</accession>
<comment type="caution">
    <text evidence="1">The sequence shown here is derived from an EMBL/GenBank/DDBJ whole genome shotgun (WGS) entry which is preliminary data.</text>
</comment>
<dbReference type="Proteomes" id="UP001239909">
    <property type="component" value="Unassembled WGS sequence"/>
</dbReference>
<name>A0ABQ6LIL9_9RHOB</name>
<reference evidence="1 2" key="1">
    <citation type="submission" date="2023-04" db="EMBL/GenBank/DDBJ databases">
        <title>Marinoamorphus aggregata gen. nov., sp. Nov., isolate from tissue of brittle star Ophioplocus japonicus.</title>
        <authorList>
            <person name="Kawano K."/>
            <person name="Sawayama S."/>
            <person name="Nakagawa S."/>
        </authorList>
    </citation>
    <scope>NUCLEOTIDE SEQUENCE [LARGE SCALE GENOMIC DNA]</scope>
    <source>
        <strain evidence="1 2">NKW23</strain>
    </source>
</reference>
<keyword evidence="2" id="KW-1185">Reference proteome</keyword>
<dbReference type="InterPro" id="IPR021848">
    <property type="entry name" value="HODM_asu-like"/>
</dbReference>
<gene>
    <name evidence="1" type="ORF">LNKW23_14840</name>
</gene>
<organism evidence="1 2">
    <name type="scientific">Paralimibaculum aggregatum</name>
    <dbReference type="NCBI Taxonomy" id="3036245"/>
    <lineage>
        <taxon>Bacteria</taxon>
        <taxon>Pseudomonadati</taxon>
        <taxon>Pseudomonadota</taxon>
        <taxon>Alphaproteobacteria</taxon>
        <taxon>Rhodobacterales</taxon>
        <taxon>Paracoccaceae</taxon>
        <taxon>Paralimibaculum</taxon>
    </lineage>
</organism>
<dbReference type="EMBL" id="BSYI01000009">
    <property type="protein sequence ID" value="GMG82271.1"/>
    <property type="molecule type" value="Genomic_DNA"/>
</dbReference>
<evidence type="ECO:0000313" key="2">
    <source>
        <dbReference type="Proteomes" id="UP001239909"/>
    </source>
</evidence>